<dbReference type="EMBL" id="VSRR010014186">
    <property type="protein sequence ID" value="MPC56712.1"/>
    <property type="molecule type" value="Genomic_DNA"/>
</dbReference>
<gene>
    <name evidence="2" type="ORF">E2C01_050677</name>
</gene>
<dbReference type="AlphaFoldDB" id="A0A5B7GCR3"/>
<evidence type="ECO:0000313" key="2">
    <source>
        <dbReference type="EMBL" id="MPC56712.1"/>
    </source>
</evidence>
<accession>A0A5B7GCR3</accession>
<proteinExistence type="predicted"/>
<reference evidence="2 3" key="1">
    <citation type="submission" date="2019-05" db="EMBL/GenBank/DDBJ databases">
        <title>Another draft genome of Portunus trituberculatus and its Hox gene families provides insights of decapod evolution.</title>
        <authorList>
            <person name="Jeong J.-H."/>
            <person name="Song I."/>
            <person name="Kim S."/>
            <person name="Choi T."/>
            <person name="Kim D."/>
            <person name="Ryu S."/>
            <person name="Kim W."/>
        </authorList>
    </citation>
    <scope>NUCLEOTIDE SEQUENCE [LARGE SCALE GENOMIC DNA]</scope>
    <source>
        <tissue evidence="2">Muscle</tissue>
    </source>
</reference>
<keyword evidence="3" id="KW-1185">Reference proteome</keyword>
<evidence type="ECO:0000313" key="3">
    <source>
        <dbReference type="Proteomes" id="UP000324222"/>
    </source>
</evidence>
<organism evidence="2 3">
    <name type="scientific">Portunus trituberculatus</name>
    <name type="common">Swimming crab</name>
    <name type="synonym">Neptunus trituberculatus</name>
    <dbReference type="NCBI Taxonomy" id="210409"/>
    <lineage>
        <taxon>Eukaryota</taxon>
        <taxon>Metazoa</taxon>
        <taxon>Ecdysozoa</taxon>
        <taxon>Arthropoda</taxon>
        <taxon>Crustacea</taxon>
        <taxon>Multicrustacea</taxon>
        <taxon>Malacostraca</taxon>
        <taxon>Eumalacostraca</taxon>
        <taxon>Eucarida</taxon>
        <taxon>Decapoda</taxon>
        <taxon>Pleocyemata</taxon>
        <taxon>Brachyura</taxon>
        <taxon>Eubrachyura</taxon>
        <taxon>Portunoidea</taxon>
        <taxon>Portunidae</taxon>
        <taxon>Portuninae</taxon>
        <taxon>Portunus</taxon>
    </lineage>
</organism>
<name>A0A5B7GCR3_PORTR</name>
<dbReference type="Proteomes" id="UP000324222">
    <property type="component" value="Unassembled WGS sequence"/>
</dbReference>
<comment type="caution">
    <text evidence="2">The sequence shown here is derived from an EMBL/GenBank/DDBJ whole genome shotgun (WGS) entry which is preliminary data.</text>
</comment>
<feature type="region of interest" description="Disordered" evidence="1">
    <location>
        <begin position="29"/>
        <end position="52"/>
    </location>
</feature>
<protein>
    <submittedName>
        <fullName evidence="2">Uncharacterized protein</fullName>
    </submittedName>
</protein>
<evidence type="ECO:0000256" key="1">
    <source>
        <dbReference type="SAM" id="MobiDB-lite"/>
    </source>
</evidence>
<sequence length="70" mass="7753">MDGCEGGVLVPQHQQHRVVWVDGAHIAGQLGSGPAHRRHSHQRPCPTTKHSVTHRALFPSPLTHYTSIYL</sequence>